<keyword evidence="5 8" id="KW-0812">Transmembrane</keyword>
<evidence type="ECO:0000256" key="5">
    <source>
        <dbReference type="ARBA" id="ARBA00022692"/>
    </source>
</evidence>
<comment type="subcellular location">
    <subcellularLocation>
        <location evidence="1">Cell membrane</location>
        <topology evidence="1">Multi-pass membrane protein</topology>
    </subcellularLocation>
</comment>
<feature type="transmembrane region" description="Helical" evidence="8">
    <location>
        <begin position="12"/>
        <end position="45"/>
    </location>
</feature>
<feature type="transmembrane region" description="Helical" evidence="8">
    <location>
        <begin position="238"/>
        <end position="265"/>
    </location>
</feature>
<evidence type="ECO:0000256" key="4">
    <source>
        <dbReference type="ARBA" id="ARBA00022475"/>
    </source>
</evidence>
<reference evidence="9 10" key="1">
    <citation type="submission" date="2020-04" db="EMBL/GenBank/DDBJ databases">
        <title>Genome sequencing of novel species.</title>
        <authorList>
            <person name="Heo J."/>
            <person name="Kim S.-J."/>
            <person name="Kim J.-S."/>
            <person name="Hong S.-B."/>
            <person name="Kwon S.-W."/>
        </authorList>
    </citation>
    <scope>NUCLEOTIDE SEQUENCE [LARGE SCALE GENOMIC DNA]</scope>
    <source>
        <strain evidence="9 10">MFER-1</strain>
    </source>
</reference>
<dbReference type="Pfam" id="PF01032">
    <property type="entry name" value="FecCD"/>
    <property type="match status" value="1"/>
</dbReference>
<feature type="transmembrane region" description="Helical" evidence="8">
    <location>
        <begin position="193"/>
        <end position="213"/>
    </location>
</feature>
<evidence type="ECO:0000256" key="3">
    <source>
        <dbReference type="ARBA" id="ARBA00022448"/>
    </source>
</evidence>
<dbReference type="SUPFAM" id="SSF81345">
    <property type="entry name" value="ABC transporter involved in vitamin B12 uptake, BtuC"/>
    <property type="match status" value="1"/>
</dbReference>
<keyword evidence="4" id="KW-1003">Cell membrane</keyword>
<dbReference type="GO" id="GO:0033214">
    <property type="term" value="P:siderophore-iron import into cell"/>
    <property type="evidence" value="ECO:0007669"/>
    <property type="project" value="TreeGrafter"/>
</dbReference>
<evidence type="ECO:0000256" key="7">
    <source>
        <dbReference type="ARBA" id="ARBA00023136"/>
    </source>
</evidence>
<dbReference type="KEGG" id="cheb:HH215_15890"/>
<keyword evidence="10" id="KW-1185">Reference proteome</keyword>
<dbReference type="GO" id="GO:0005886">
    <property type="term" value="C:plasma membrane"/>
    <property type="evidence" value="ECO:0007669"/>
    <property type="project" value="UniProtKB-SubCell"/>
</dbReference>
<proteinExistence type="inferred from homology"/>
<accession>A0A7Z2VK62</accession>
<dbReference type="AlphaFoldDB" id="A0A7Z2VK62"/>
<evidence type="ECO:0000256" key="2">
    <source>
        <dbReference type="ARBA" id="ARBA00007935"/>
    </source>
</evidence>
<name>A0A7Z2VK62_9BACL</name>
<dbReference type="InterPro" id="IPR000522">
    <property type="entry name" value="ABC_transptr_permease_BtuC"/>
</dbReference>
<gene>
    <name evidence="9" type="ORF">HH215_15890</name>
</gene>
<feature type="transmembrane region" description="Helical" evidence="8">
    <location>
        <begin position="150"/>
        <end position="173"/>
    </location>
</feature>
<feature type="transmembrane region" description="Helical" evidence="8">
    <location>
        <begin position="302"/>
        <end position="324"/>
    </location>
</feature>
<keyword evidence="7 8" id="KW-0472">Membrane</keyword>
<feature type="transmembrane region" description="Helical" evidence="8">
    <location>
        <begin position="65"/>
        <end position="82"/>
    </location>
</feature>
<dbReference type="InterPro" id="IPR037294">
    <property type="entry name" value="ABC_BtuC-like"/>
</dbReference>
<evidence type="ECO:0000256" key="6">
    <source>
        <dbReference type="ARBA" id="ARBA00022989"/>
    </source>
</evidence>
<dbReference type="GO" id="GO:0022857">
    <property type="term" value="F:transmembrane transporter activity"/>
    <property type="evidence" value="ECO:0007669"/>
    <property type="project" value="InterPro"/>
</dbReference>
<organism evidence="9 10">
    <name type="scientific">Cohnella herbarum</name>
    <dbReference type="NCBI Taxonomy" id="2728023"/>
    <lineage>
        <taxon>Bacteria</taxon>
        <taxon>Bacillati</taxon>
        <taxon>Bacillota</taxon>
        <taxon>Bacilli</taxon>
        <taxon>Bacillales</taxon>
        <taxon>Paenibacillaceae</taxon>
        <taxon>Cohnella</taxon>
    </lineage>
</organism>
<dbReference type="CDD" id="cd06550">
    <property type="entry name" value="TM_ABC_iron-siderophores_like"/>
    <property type="match status" value="1"/>
</dbReference>
<feature type="transmembrane region" description="Helical" evidence="8">
    <location>
        <begin position="119"/>
        <end position="138"/>
    </location>
</feature>
<feature type="transmembrane region" description="Helical" evidence="8">
    <location>
        <begin position="94"/>
        <end position="113"/>
    </location>
</feature>
<keyword evidence="3" id="KW-0813">Transport</keyword>
<protein>
    <submittedName>
        <fullName evidence="9">Iron ABC transporter permease</fullName>
    </submittedName>
</protein>
<evidence type="ECO:0000313" key="9">
    <source>
        <dbReference type="EMBL" id="QJD84511.1"/>
    </source>
</evidence>
<dbReference type="PANTHER" id="PTHR30472:SF68">
    <property type="entry name" value="FERRICHROME TRANSPORT SYSTEM PERMEASE PROTEIN FHUB"/>
    <property type="match status" value="1"/>
</dbReference>
<dbReference type="Gene3D" id="1.10.3470.10">
    <property type="entry name" value="ABC transporter involved in vitamin B12 uptake, BtuC"/>
    <property type="match status" value="1"/>
</dbReference>
<dbReference type="FunFam" id="1.10.3470.10:FF:000001">
    <property type="entry name" value="Vitamin B12 ABC transporter permease BtuC"/>
    <property type="match status" value="1"/>
</dbReference>
<evidence type="ECO:0000313" key="10">
    <source>
        <dbReference type="Proteomes" id="UP000502248"/>
    </source>
</evidence>
<dbReference type="EMBL" id="CP051680">
    <property type="protein sequence ID" value="QJD84511.1"/>
    <property type="molecule type" value="Genomic_DNA"/>
</dbReference>
<comment type="similarity">
    <text evidence="2">Belongs to the binding-protein-dependent transport system permease family. FecCD subfamily.</text>
</comment>
<dbReference type="Proteomes" id="UP000502248">
    <property type="component" value="Chromosome"/>
</dbReference>
<evidence type="ECO:0000256" key="8">
    <source>
        <dbReference type="SAM" id="Phobius"/>
    </source>
</evidence>
<evidence type="ECO:0000256" key="1">
    <source>
        <dbReference type="ARBA" id="ARBA00004651"/>
    </source>
</evidence>
<sequence length="331" mass="34884">MQVIRISRNWTIVIVTFLLAIVAAIVAMGLGSVTLSIQDILATVFSTSSKAVNDTIIWDIRLPRVLLALIIGANIAISGALLQAVMGNPLADPGLTGVTSGAAACVLVIMLAAPKYTQFIPLAAFVGGLVAASIVYALAWRRNGISPITIILSGVAVNALCGGVIGCLTILYSDRLPGAVQWLNGSLAAKGNKALFMVFPYAMAGWIFSIFAIRKANIIRLGEQVASNLGENVNRIRILLSLLAVFLSAISVAAIGMIGFVGLVVPHMARLIVGSDYKYMLPMSMALGALVLLLADTGGRTLFAPLDIPAGILMAVIGAPYFLYLMRRRTF</sequence>
<dbReference type="PANTHER" id="PTHR30472">
    <property type="entry name" value="FERRIC ENTEROBACTIN TRANSPORT SYSTEM PERMEASE PROTEIN"/>
    <property type="match status" value="1"/>
</dbReference>
<keyword evidence="6 8" id="KW-1133">Transmembrane helix</keyword>